<reference evidence="5" key="1">
    <citation type="submission" date="2016-11" db="UniProtKB">
        <authorList>
            <consortium name="WormBaseParasite"/>
        </authorList>
    </citation>
    <scope>IDENTIFICATION</scope>
</reference>
<dbReference type="GO" id="GO:0017053">
    <property type="term" value="C:transcription repressor complex"/>
    <property type="evidence" value="ECO:0007669"/>
    <property type="project" value="InterPro"/>
</dbReference>
<dbReference type="PANTHER" id="PTHR31336:SF3">
    <property type="entry name" value="PROTEIN LIN-37 HOMOLOG"/>
    <property type="match status" value="1"/>
</dbReference>
<dbReference type="eggNOG" id="ENOG502S7XU">
    <property type="taxonomic scope" value="Eukaryota"/>
</dbReference>
<dbReference type="InterPro" id="IPR028226">
    <property type="entry name" value="LIN37"/>
</dbReference>
<accession>A0A1I7S9T6</accession>
<dbReference type="GO" id="GO:0000122">
    <property type="term" value="P:negative regulation of transcription by RNA polymerase II"/>
    <property type="evidence" value="ECO:0007669"/>
    <property type="project" value="TreeGrafter"/>
</dbReference>
<organism evidence="3 5">
    <name type="scientific">Bursaphelenchus xylophilus</name>
    <name type="common">Pinewood nematode worm</name>
    <name type="synonym">Aphelenchoides xylophilus</name>
    <dbReference type="NCBI Taxonomy" id="6326"/>
    <lineage>
        <taxon>Eukaryota</taxon>
        <taxon>Metazoa</taxon>
        <taxon>Ecdysozoa</taxon>
        <taxon>Nematoda</taxon>
        <taxon>Chromadorea</taxon>
        <taxon>Rhabditida</taxon>
        <taxon>Tylenchina</taxon>
        <taxon>Tylenchomorpha</taxon>
        <taxon>Aphelenchoidea</taxon>
        <taxon>Aphelenchoididae</taxon>
        <taxon>Bursaphelenchus</taxon>
    </lineage>
</organism>
<dbReference type="EMBL" id="CAJFCV020000006">
    <property type="protein sequence ID" value="CAG9129226.1"/>
    <property type="molecule type" value="Genomic_DNA"/>
</dbReference>
<keyword evidence="4" id="KW-1185">Reference proteome</keyword>
<evidence type="ECO:0000313" key="2">
    <source>
        <dbReference type="EMBL" id="CAG9129226.1"/>
    </source>
</evidence>
<dbReference type="SMR" id="A0A1I7S9T6"/>
<reference evidence="2" key="2">
    <citation type="submission" date="2020-08" db="EMBL/GenBank/DDBJ databases">
        <authorList>
            <person name="Kikuchi T."/>
        </authorList>
    </citation>
    <scope>NUCLEOTIDE SEQUENCE</scope>
    <source>
        <strain evidence="1">Ka4C1</strain>
    </source>
</reference>
<dbReference type="Proteomes" id="UP000095284">
    <property type="component" value="Unplaced"/>
</dbReference>
<dbReference type="Proteomes" id="UP000659654">
    <property type="component" value="Unassembled WGS sequence"/>
</dbReference>
<proteinExistence type="predicted"/>
<evidence type="ECO:0000313" key="3">
    <source>
        <dbReference type="Proteomes" id="UP000095284"/>
    </source>
</evidence>
<dbReference type="GO" id="GO:0031523">
    <property type="term" value="C:Myb complex"/>
    <property type="evidence" value="ECO:0007669"/>
    <property type="project" value="TreeGrafter"/>
</dbReference>
<evidence type="ECO:0000313" key="5">
    <source>
        <dbReference type="WBParaSite" id="BXY_0978300.1"/>
    </source>
</evidence>
<dbReference type="AlphaFoldDB" id="A0A1I7S9T6"/>
<protein>
    <submittedName>
        <fullName evidence="1">(pine wood nematode) hypothetical protein</fullName>
    </submittedName>
</protein>
<dbReference type="WBParaSite" id="BXY_0978300.1">
    <property type="protein sequence ID" value="BXY_0978300.1"/>
    <property type="gene ID" value="BXY_0978300"/>
</dbReference>
<sequence length="227" mass="26304">MEGYHLPLSPSKRVQELQNLRVPGSPDMKHARNRLDNLLIGIRKGESQQTFREDSAILSEIEELDEHKKGPGRPRKPRPDNKVVFELRGKTFGMQDTDRDEPIYCMCRRWMYGKDDEKIEAGSPPPALPDNISLDLMATKPIYAMPKPDTSVPELPLVPEGIADRPQEPEYAGKDVKELPLMMAQHMKHWKNVRRRITEHSEARKRRYKRSLDLLRTVYNIAQQTQT</sequence>
<gene>
    <name evidence="1" type="ORF">BXYJ_LOCUS13898</name>
</gene>
<name>A0A1I7S9T6_BURXY</name>
<dbReference type="EMBL" id="CAJFDI010000006">
    <property type="protein sequence ID" value="CAD5233807.1"/>
    <property type="molecule type" value="Genomic_DNA"/>
</dbReference>
<evidence type="ECO:0000313" key="1">
    <source>
        <dbReference type="EMBL" id="CAD5233807.1"/>
    </source>
</evidence>
<dbReference type="Proteomes" id="UP000582659">
    <property type="component" value="Unassembled WGS sequence"/>
</dbReference>
<dbReference type="OrthoDB" id="9993532at2759"/>
<dbReference type="Pfam" id="PF15306">
    <property type="entry name" value="LIN37"/>
    <property type="match status" value="1"/>
</dbReference>
<evidence type="ECO:0000313" key="4">
    <source>
        <dbReference type="Proteomes" id="UP000659654"/>
    </source>
</evidence>
<dbReference type="PANTHER" id="PTHR31336">
    <property type="entry name" value="LIN37 HOMOLOG"/>
    <property type="match status" value="1"/>
</dbReference>